<comment type="caution">
    <text evidence="3">The sequence shown here is derived from an EMBL/GenBank/DDBJ whole genome shotgun (WGS) entry which is preliminary data.</text>
</comment>
<gene>
    <name evidence="3" type="ORF">ACFL27_27340</name>
</gene>
<dbReference type="CDD" id="cd00586">
    <property type="entry name" value="4HBT"/>
    <property type="match status" value="1"/>
</dbReference>
<dbReference type="GO" id="GO:0016787">
    <property type="term" value="F:hydrolase activity"/>
    <property type="evidence" value="ECO:0007669"/>
    <property type="project" value="UniProtKB-KW"/>
</dbReference>
<accession>A0ABV6Z643</accession>
<evidence type="ECO:0000256" key="1">
    <source>
        <dbReference type="ARBA" id="ARBA00005953"/>
    </source>
</evidence>
<comment type="similarity">
    <text evidence="1">Belongs to the 4-hydroxybenzoyl-CoA thioesterase family.</text>
</comment>
<dbReference type="EMBL" id="JBHPBY010000645">
    <property type="protein sequence ID" value="MFC1853915.1"/>
    <property type="molecule type" value="Genomic_DNA"/>
</dbReference>
<dbReference type="SUPFAM" id="SSF54637">
    <property type="entry name" value="Thioesterase/thiol ester dehydrase-isomerase"/>
    <property type="match status" value="1"/>
</dbReference>
<dbReference type="InterPro" id="IPR029069">
    <property type="entry name" value="HotDog_dom_sf"/>
</dbReference>
<evidence type="ECO:0000313" key="3">
    <source>
        <dbReference type="EMBL" id="MFC1853915.1"/>
    </source>
</evidence>
<keyword evidence="4" id="KW-1185">Reference proteome</keyword>
<name>A0ABV6Z643_UNCC1</name>
<evidence type="ECO:0000313" key="4">
    <source>
        <dbReference type="Proteomes" id="UP001594351"/>
    </source>
</evidence>
<dbReference type="Gene3D" id="3.10.129.10">
    <property type="entry name" value="Hotdog Thioesterase"/>
    <property type="match status" value="1"/>
</dbReference>
<keyword evidence="2 3" id="KW-0378">Hydrolase</keyword>
<proteinExistence type="inferred from homology"/>
<protein>
    <submittedName>
        <fullName evidence="3">Acyl-CoA thioesterase</fullName>
        <ecNumber evidence="3">3.1.2.-</ecNumber>
    </submittedName>
</protein>
<sequence length="151" mass="17714">MSQSSDFKFGFDFRVRYAETDAQGIVHNSNYLLYFELGRVEYLRSLEFDYASCIQQGFDFLLAASHVEYRSPATFDQLLYLQVCVWWVKRSSFQFRYQLADKRSGNIIAEGYTTHVTLDLKTRTSSPFPEELKRKIMGLEQRILTFEVGID</sequence>
<reference evidence="3 4" key="1">
    <citation type="submission" date="2024-09" db="EMBL/GenBank/DDBJ databases">
        <title>Laminarin stimulates single cell rates of sulfate reduction while oxygen inhibits transcriptomic activity in coastal marine sediment.</title>
        <authorList>
            <person name="Lindsay M."/>
            <person name="Orcutt B."/>
            <person name="Emerson D."/>
            <person name="Stepanauskas R."/>
            <person name="D'Angelo T."/>
        </authorList>
    </citation>
    <scope>NUCLEOTIDE SEQUENCE [LARGE SCALE GENOMIC DNA]</scope>
    <source>
        <strain evidence="3">SAG AM-311-K15</strain>
    </source>
</reference>
<dbReference type="NCBIfam" id="TIGR00051">
    <property type="entry name" value="YbgC/FadM family acyl-CoA thioesterase"/>
    <property type="match status" value="1"/>
</dbReference>
<dbReference type="InterPro" id="IPR050563">
    <property type="entry name" value="4-hydroxybenzoyl-CoA_TE"/>
</dbReference>
<dbReference type="Pfam" id="PF13279">
    <property type="entry name" value="4HBT_2"/>
    <property type="match status" value="1"/>
</dbReference>
<dbReference type="PANTHER" id="PTHR31793">
    <property type="entry name" value="4-HYDROXYBENZOYL-COA THIOESTERASE FAMILY MEMBER"/>
    <property type="match status" value="1"/>
</dbReference>
<organism evidence="3 4">
    <name type="scientific">candidate division CSSED10-310 bacterium</name>
    <dbReference type="NCBI Taxonomy" id="2855610"/>
    <lineage>
        <taxon>Bacteria</taxon>
        <taxon>Bacteria division CSSED10-310</taxon>
    </lineage>
</organism>
<dbReference type="InterPro" id="IPR006684">
    <property type="entry name" value="YbgC/YbaW"/>
</dbReference>
<dbReference type="PIRSF" id="PIRSF003230">
    <property type="entry name" value="YbgC"/>
    <property type="match status" value="1"/>
</dbReference>
<evidence type="ECO:0000256" key="2">
    <source>
        <dbReference type="ARBA" id="ARBA00022801"/>
    </source>
</evidence>
<dbReference type="EC" id="3.1.2.-" evidence="3"/>
<dbReference type="PANTHER" id="PTHR31793:SF27">
    <property type="entry name" value="NOVEL THIOESTERASE SUPERFAMILY DOMAIN AND SAPOSIN A-TYPE DOMAIN CONTAINING PROTEIN (0610012H03RIK)"/>
    <property type="match status" value="1"/>
</dbReference>
<dbReference type="Proteomes" id="UP001594351">
    <property type="component" value="Unassembled WGS sequence"/>
</dbReference>